<comment type="caution">
    <text evidence="1">The sequence shown here is derived from an EMBL/GenBank/DDBJ whole genome shotgun (WGS) entry which is preliminary data.</text>
</comment>
<dbReference type="Proteomes" id="UP001311915">
    <property type="component" value="Unassembled WGS sequence"/>
</dbReference>
<dbReference type="AlphaFoldDB" id="A0AAV9KN69"/>
<proteinExistence type="predicted"/>
<evidence type="ECO:0000313" key="1">
    <source>
        <dbReference type="EMBL" id="KAK4713502.1"/>
    </source>
</evidence>
<protein>
    <recommendedName>
        <fullName evidence="3">Integrase core domain containing protein</fullName>
    </recommendedName>
</protein>
<dbReference type="EMBL" id="JAWPEI010000010">
    <property type="protein sequence ID" value="KAK4713502.1"/>
    <property type="molecule type" value="Genomic_DNA"/>
</dbReference>
<name>A0AAV9KN69_9SOLN</name>
<accession>A0AAV9KN69</accession>
<reference evidence="1 2" key="1">
    <citation type="submission" date="2023-10" db="EMBL/GenBank/DDBJ databases">
        <title>Genome-Wide Identification Analysis in wild type Solanum Pinnatisectum Reveals Some Genes Defensing Phytophthora Infestans.</title>
        <authorList>
            <person name="Sun C."/>
        </authorList>
    </citation>
    <scope>NUCLEOTIDE SEQUENCE [LARGE SCALE GENOMIC DNA]</scope>
    <source>
        <strain evidence="1">LQN</strain>
        <tissue evidence="1">Leaf</tissue>
    </source>
</reference>
<evidence type="ECO:0008006" key="3">
    <source>
        <dbReference type="Google" id="ProtNLM"/>
    </source>
</evidence>
<keyword evidence="2" id="KW-1185">Reference proteome</keyword>
<organism evidence="1 2">
    <name type="scientific">Solanum pinnatisectum</name>
    <name type="common">tansyleaf nightshade</name>
    <dbReference type="NCBI Taxonomy" id="50273"/>
    <lineage>
        <taxon>Eukaryota</taxon>
        <taxon>Viridiplantae</taxon>
        <taxon>Streptophyta</taxon>
        <taxon>Embryophyta</taxon>
        <taxon>Tracheophyta</taxon>
        <taxon>Spermatophyta</taxon>
        <taxon>Magnoliopsida</taxon>
        <taxon>eudicotyledons</taxon>
        <taxon>Gunneridae</taxon>
        <taxon>Pentapetalae</taxon>
        <taxon>asterids</taxon>
        <taxon>lamiids</taxon>
        <taxon>Solanales</taxon>
        <taxon>Solanaceae</taxon>
        <taxon>Solanoideae</taxon>
        <taxon>Solaneae</taxon>
        <taxon>Solanum</taxon>
    </lineage>
</organism>
<gene>
    <name evidence="1" type="ORF">R3W88_019409</name>
</gene>
<evidence type="ECO:0000313" key="2">
    <source>
        <dbReference type="Proteomes" id="UP001311915"/>
    </source>
</evidence>
<sequence>MATLLHHVKPWMQKSIAEFKARMEWRMETMMDQKVQAVHKLLDSFELRVLERPTPATDLSSFQTELKSLRADLDAIIATPIDEPESAPTALADDIQNEQARRASIVDEELRQQRAHESIIGALSSRPTIEAMTVVGDDVSTINSAVRVTASTTDGAEIDGVGTIEGDPSVVPAGLGKPNIPAY</sequence>